<evidence type="ECO:0000313" key="2">
    <source>
        <dbReference type="EMBL" id="GBP71862.1"/>
    </source>
</evidence>
<feature type="compositionally biased region" description="Basic and acidic residues" evidence="1">
    <location>
        <begin position="31"/>
        <end position="42"/>
    </location>
</feature>
<comment type="caution">
    <text evidence="2">The sequence shown here is derived from an EMBL/GenBank/DDBJ whole genome shotgun (WGS) entry which is preliminary data.</text>
</comment>
<dbReference type="AlphaFoldDB" id="A0A4C1YAE2"/>
<accession>A0A4C1YAE2</accession>
<dbReference type="Proteomes" id="UP000299102">
    <property type="component" value="Unassembled WGS sequence"/>
</dbReference>
<feature type="compositionally biased region" description="Basic residues" evidence="1">
    <location>
        <begin position="1"/>
        <end position="14"/>
    </location>
</feature>
<proteinExistence type="predicted"/>
<sequence length="144" mass="16448">MCPGRRPRPVRRPFPRSQSPIHSPDGGVQRVQRETGKCRERVKDFHDSRELVRGKFLVSISIPRRSRSRARLAWTRRDKNFSSKQATNGIKYQRLRIHGRSDSCESTARSSMSVIAPLRRDRADFFVTHRVCAGAPSCTIADSS</sequence>
<gene>
    <name evidence="2" type="ORF">EVAR_58918_1</name>
</gene>
<reference evidence="2 3" key="1">
    <citation type="journal article" date="2019" name="Commun. Biol.">
        <title>The bagworm genome reveals a unique fibroin gene that provides high tensile strength.</title>
        <authorList>
            <person name="Kono N."/>
            <person name="Nakamura H."/>
            <person name="Ohtoshi R."/>
            <person name="Tomita M."/>
            <person name="Numata K."/>
            <person name="Arakawa K."/>
        </authorList>
    </citation>
    <scope>NUCLEOTIDE SEQUENCE [LARGE SCALE GENOMIC DNA]</scope>
</reference>
<protein>
    <submittedName>
        <fullName evidence="2">Uncharacterized protein</fullName>
    </submittedName>
</protein>
<name>A0A4C1YAE2_EUMVA</name>
<dbReference type="EMBL" id="BGZK01001124">
    <property type="protein sequence ID" value="GBP71862.1"/>
    <property type="molecule type" value="Genomic_DNA"/>
</dbReference>
<organism evidence="2 3">
    <name type="scientific">Eumeta variegata</name>
    <name type="common">Bagworm moth</name>
    <name type="synonym">Eumeta japonica</name>
    <dbReference type="NCBI Taxonomy" id="151549"/>
    <lineage>
        <taxon>Eukaryota</taxon>
        <taxon>Metazoa</taxon>
        <taxon>Ecdysozoa</taxon>
        <taxon>Arthropoda</taxon>
        <taxon>Hexapoda</taxon>
        <taxon>Insecta</taxon>
        <taxon>Pterygota</taxon>
        <taxon>Neoptera</taxon>
        <taxon>Endopterygota</taxon>
        <taxon>Lepidoptera</taxon>
        <taxon>Glossata</taxon>
        <taxon>Ditrysia</taxon>
        <taxon>Tineoidea</taxon>
        <taxon>Psychidae</taxon>
        <taxon>Oiketicinae</taxon>
        <taxon>Eumeta</taxon>
    </lineage>
</organism>
<feature type="region of interest" description="Disordered" evidence="1">
    <location>
        <begin position="1"/>
        <end position="42"/>
    </location>
</feature>
<keyword evidence="3" id="KW-1185">Reference proteome</keyword>
<evidence type="ECO:0000313" key="3">
    <source>
        <dbReference type="Proteomes" id="UP000299102"/>
    </source>
</evidence>
<evidence type="ECO:0000256" key="1">
    <source>
        <dbReference type="SAM" id="MobiDB-lite"/>
    </source>
</evidence>